<dbReference type="Gene3D" id="1.20.1250.20">
    <property type="entry name" value="MFS general substrate transporter like domains"/>
    <property type="match status" value="1"/>
</dbReference>
<dbReference type="GO" id="GO:0005886">
    <property type="term" value="C:plasma membrane"/>
    <property type="evidence" value="ECO:0007669"/>
    <property type="project" value="UniProtKB-SubCell"/>
</dbReference>
<dbReference type="InterPro" id="IPR036259">
    <property type="entry name" value="MFS_trans_sf"/>
</dbReference>
<dbReference type="Proteomes" id="UP000239494">
    <property type="component" value="Unassembled WGS sequence"/>
</dbReference>
<sequence>MTLPVTKPRSVLAVVMGAPAPVWILIVGVFVNRVGSFFSTFATLFLVDRGFTAAELPLVLVAIGAAGMAGSLGGGWLADRVGHRGSLVTSMTGSAASLALLAVAPSSALVVVAVCLVGFFGQSYVPAASALLVRNSDPVDRVPVFAFFRLALNVGAALGPLIAGLVATRSYTALFLVDAATCAACGLVILLGLRGRGTAPEPVAAQPEPGAPDVPIRGHRGVVLLCLLLFVVASIYAQHMSTMPLQLTEAGSPASFYGLLLALNGFLVIVGELPISSVTRKLPWRVPVVAGIVLMSAGLVVAGLGGVAILVVPAFVVFTIGEMVFAPVANAAVAELSPPGATGRYQGMLATCQSLGFTLGPALGTAVYALSPSGLWWGIAVVTVVVCAGILMIWKVWR</sequence>
<reference evidence="9 10" key="1">
    <citation type="submission" date="2018-03" db="EMBL/GenBank/DDBJ databases">
        <title>Genomic Encyclopedia of Archaeal and Bacterial Type Strains, Phase II (KMG-II): from individual species to whole genera.</title>
        <authorList>
            <person name="Goeker M."/>
        </authorList>
    </citation>
    <scope>NUCLEOTIDE SEQUENCE [LARGE SCALE GENOMIC DNA]</scope>
    <source>
        <strain evidence="9 10">DSM 44720</strain>
    </source>
</reference>
<dbReference type="GO" id="GO:0022857">
    <property type="term" value="F:transmembrane transporter activity"/>
    <property type="evidence" value="ECO:0007669"/>
    <property type="project" value="InterPro"/>
</dbReference>
<evidence type="ECO:0000313" key="9">
    <source>
        <dbReference type="EMBL" id="PRY44625.1"/>
    </source>
</evidence>
<feature type="transmembrane region" description="Helical" evidence="7">
    <location>
        <begin position="348"/>
        <end position="369"/>
    </location>
</feature>
<keyword evidence="3" id="KW-1003">Cell membrane</keyword>
<feature type="transmembrane region" description="Helical" evidence="7">
    <location>
        <begin position="142"/>
        <end position="167"/>
    </location>
</feature>
<keyword evidence="10" id="KW-1185">Reference proteome</keyword>
<dbReference type="AlphaFoldDB" id="A0A2T0TG55"/>
<dbReference type="PANTHER" id="PTHR23517:SF2">
    <property type="entry name" value="MULTIDRUG RESISTANCE PROTEIN MDTH"/>
    <property type="match status" value="1"/>
</dbReference>
<dbReference type="InterPro" id="IPR020846">
    <property type="entry name" value="MFS_dom"/>
</dbReference>
<dbReference type="InterPro" id="IPR050171">
    <property type="entry name" value="MFS_Transporters"/>
</dbReference>
<name>A0A2T0TG55_9PSEU</name>
<accession>A0A2T0TG55</accession>
<evidence type="ECO:0000256" key="7">
    <source>
        <dbReference type="SAM" id="Phobius"/>
    </source>
</evidence>
<keyword evidence="6 7" id="KW-0472">Membrane</keyword>
<evidence type="ECO:0000313" key="10">
    <source>
        <dbReference type="Proteomes" id="UP000239494"/>
    </source>
</evidence>
<evidence type="ECO:0000259" key="8">
    <source>
        <dbReference type="PROSITE" id="PS50850"/>
    </source>
</evidence>
<proteinExistence type="predicted"/>
<dbReference type="PRINTS" id="PR01035">
    <property type="entry name" value="TCRTETA"/>
</dbReference>
<dbReference type="InterPro" id="IPR001958">
    <property type="entry name" value="Tet-R_TetA/multi-R_MdtG-like"/>
</dbReference>
<organism evidence="9 10">
    <name type="scientific">Umezawaea tangerina</name>
    <dbReference type="NCBI Taxonomy" id="84725"/>
    <lineage>
        <taxon>Bacteria</taxon>
        <taxon>Bacillati</taxon>
        <taxon>Actinomycetota</taxon>
        <taxon>Actinomycetes</taxon>
        <taxon>Pseudonocardiales</taxon>
        <taxon>Pseudonocardiaceae</taxon>
        <taxon>Umezawaea</taxon>
    </lineage>
</organism>
<feature type="transmembrane region" description="Helical" evidence="7">
    <location>
        <begin position="20"/>
        <end position="46"/>
    </location>
</feature>
<feature type="transmembrane region" description="Helical" evidence="7">
    <location>
        <begin position="375"/>
        <end position="394"/>
    </location>
</feature>
<dbReference type="EMBL" id="PVTF01000002">
    <property type="protein sequence ID" value="PRY44625.1"/>
    <property type="molecule type" value="Genomic_DNA"/>
</dbReference>
<evidence type="ECO:0000256" key="3">
    <source>
        <dbReference type="ARBA" id="ARBA00022475"/>
    </source>
</evidence>
<protein>
    <submittedName>
        <fullName evidence="9">Sugar phosphate permease</fullName>
    </submittedName>
</protein>
<dbReference type="PANTHER" id="PTHR23517">
    <property type="entry name" value="RESISTANCE PROTEIN MDTM, PUTATIVE-RELATED-RELATED"/>
    <property type="match status" value="1"/>
</dbReference>
<dbReference type="PROSITE" id="PS50850">
    <property type="entry name" value="MFS"/>
    <property type="match status" value="1"/>
</dbReference>
<evidence type="ECO:0000256" key="6">
    <source>
        <dbReference type="ARBA" id="ARBA00023136"/>
    </source>
</evidence>
<feature type="transmembrane region" description="Helical" evidence="7">
    <location>
        <begin position="98"/>
        <end position="121"/>
    </location>
</feature>
<keyword evidence="5 7" id="KW-1133">Transmembrane helix</keyword>
<comment type="caution">
    <text evidence="9">The sequence shown here is derived from an EMBL/GenBank/DDBJ whole genome shotgun (WGS) entry which is preliminary data.</text>
</comment>
<dbReference type="SUPFAM" id="SSF103473">
    <property type="entry name" value="MFS general substrate transporter"/>
    <property type="match status" value="1"/>
</dbReference>
<keyword evidence="2" id="KW-0813">Transport</keyword>
<dbReference type="InterPro" id="IPR011701">
    <property type="entry name" value="MFS"/>
</dbReference>
<feature type="transmembrane region" description="Helical" evidence="7">
    <location>
        <begin position="254"/>
        <end position="275"/>
    </location>
</feature>
<feature type="domain" description="Major facilitator superfamily (MFS) profile" evidence="8">
    <location>
        <begin position="21"/>
        <end position="398"/>
    </location>
</feature>
<dbReference type="RefSeq" id="WP_106186232.1">
    <property type="nucleotide sequence ID" value="NZ_PVTF01000002.1"/>
</dbReference>
<feature type="transmembrane region" description="Helical" evidence="7">
    <location>
        <begin position="58"/>
        <end position="78"/>
    </location>
</feature>
<dbReference type="OrthoDB" id="4042314at2"/>
<evidence type="ECO:0000256" key="2">
    <source>
        <dbReference type="ARBA" id="ARBA00022448"/>
    </source>
</evidence>
<evidence type="ECO:0000256" key="5">
    <source>
        <dbReference type="ARBA" id="ARBA00022989"/>
    </source>
</evidence>
<evidence type="ECO:0000256" key="4">
    <source>
        <dbReference type="ARBA" id="ARBA00022692"/>
    </source>
</evidence>
<feature type="transmembrane region" description="Helical" evidence="7">
    <location>
        <begin position="222"/>
        <end position="239"/>
    </location>
</feature>
<gene>
    <name evidence="9" type="ORF">CLV43_102190</name>
</gene>
<feature type="transmembrane region" description="Helical" evidence="7">
    <location>
        <begin position="315"/>
        <end position="336"/>
    </location>
</feature>
<feature type="transmembrane region" description="Helical" evidence="7">
    <location>
        <begin position="173"/>
        <end position="193"/>
    </location>
</feature>
<dbReference type="Pfam" id="PF07690">
    <property type="entry name" value="MFS_1"/>
    <property type="match status" value="1"/>
</dbReference>
<keyword evidence="4 7" id="KW-0812">Transmembrane</keyword>
<evidence type="ECO:0000256" key="1">
    <source>
        <dbReference type="ARBA" id="ARBA00004651"/>
    </source>
</evidence>
<comment type="subcellular location">
    <subcellularLocation>
        <location evidence="1">Cell membrane</location>
        <topology evidence="1">Multi-pass membrane protein</topology>
    </subcellularLocation>
</comment>
<feature type="transmembrane region" description="Helical" evidence="7">
    <location>
        <begin position="287"/>
        <end position="309"/>
    </location>
</feature>